<feature type="chain" id="PRO_5042895590" evidence="2">
    <location>
        <begin position="16"/>
        <end position="278"/>
    </location>
</feature>
<dbReference type="Proteomes" id="UP001302321">
    <property type="component" value="Unassembled WGS sequence"/>
</dbReference>
<keyword evidence="4" id="KW-1185">Reference proteome</keyword>
<proteinExistence type="predicted"/>
<organism evidence="3 4">
    <name type="scientific">Triangularia setosa</name>
    <dbReference type="NCBI Taxonomy" id="2587417"/>
    <lineage>
        <taxon>Eukaryota</taxon>
        <taxon>Fungi</taxon>
        <taxon>Dikarya</taxon>
        <taxon>Ascomycota</taxon>
        <taxon>Pezizomycotina</taxon>
        <taxon>Sordariomycetes</taxon>
        <taxon>Sordariomycetidae</taxon>
        <taxon>Sordariales</taxon>
        <taxon>Podosporaceae</taxon>
        <taxon>Triangularia</taxon>
    </lineage>
</organism>
<evidence type="ECO:0000313" key="4">
    <source>
        <dbReference type="Proteomes" id="UP001302321"/>
    </source>
</evidence>
<feature type="region of interest" description="Disordered" evidence="1">
    <location>
        <begin position="136"/>
        <end position="157"/>
    </location>
</feature>
<dbReference type="EMBL" id="MU866159">
    <property type="protein sequence ID" value="KAK4177644.1"/>
    <property type="molecule type" value="Genomic_DNA"/>
</dbReference>
<protein>
    <submittedName>
        <fullName evidence="3">Uncharacterized protein</fullName>
    </submittedName>
</protein>
<name>A0AAN6W928_9PEZI</name>
<dbReference type="AlphaFoldDB" id="A0AAN6W928"/>
<evidence type="ECO:0000313" key="3">
    <source>
        <dbReference type="EMBL" id="KAK4177644.1"/>
    </source>
</evidence>
<sequence length="278" mass="30992">MTAFLLSCFRKFCRILCLATVHRSIENNVFQPNPPPPAFSTATLIILKVHPSPSVLPHLIRIIPPPRAPGDPKSGKSSTSNIFPCGCVNFFIPVAFGESKLCQMNDAIPSSRRAERLGRAQTVVAVLYIRTGPPPGRRPHVAHSLAPQPSKFNTTPPPRPLFPNNSQTNLFQKHVAPQQQAAAEVTRPRPGEMYIQKVCNQQLHLGVVHLINVHPRWTTENSSMEKMCMALKRPSTFNIVVDIYDQTDDDVWERCELRAQFGLNNLQLRGVAEKAILS</sequence>
<reference evidence="3" key="1">
    <citation type="journal article" date="2023" name="Mol. Phylogenet. Evol.">
        <title>Genome-scale phylogeny and comparative genomics of the fungal order Sordariales.</title>
        <authorList>
            <person name="Hensen N."/>
            <person name="Bonometti L."/>
            <person name="Westerberg I."/>
            <person name="Brannstrom I.O."/>
            <person name="Guillou S."/>
            <person name="Cros-Aarteil S."/>
            <person name="Calhoun S."/>
            <person name="Haridas S."/>
            <person name="Kuo A."/>
            <person name="Mondo S."/>
            <person name="Pangilinan J."/>
            <person name="Riley R."/>
            <person name="LaButti K."/>
            <person name="Andreopoulos B."/>
            <person name="Lipzen A."/>
            <person name="Chen C."/>
            <person name="Yan M."/>
            <person name="Daum C."/>
            <person name="Ng V."/>
            <person name="Clum A."/>
            <person name="Steindorff A."/>
            <person name="Ohm R.A."/>
            <person name="Martin F."/>
            <person name="Silar P."/>
            <person name="Natvig D.O."/>
            <person name="Lalanne C."/>
            <person name="Gautier V."/>
            <person name="Ament-Velasquez S.L."/>
            <person name="Kruys A."/>
            <person name="Hutchinson M.I."/>
            <person name="Powell A.J."/>
            <person name="Barry K."/>
            <person name="Miller A.N."/>
            <person name="Grigoriev I.V."/>
            <person name="Debuchy R."/>
            <person name="Gladieux P."/>
            <person name="Hiltunen Thoren M."/>
            <person name="Johannesson H."/>
        </authorList>
    </citation>
    <scope>NUCLEOTIDE SEQUENCE</scope>
    <source>
        <strain evidence="3">CBS 892.96</strain>
    </source>
</reference>
<accession>A0AAN6W928</accession>
<comment type="caution">
    <text evidence="3">The sequence shown here is derived from an EMBL/GenBank/DDBJ whole genome shotgun (WGS) entry which is preliminary data.</text>
</comment>
<evidence type="ECO:0000256" key="1">
    <source>
        <dbReference type="SAM" id="MobiDB-lite"/>
    </source>
</evidence>
<evidence type="ECO:0000256" key="2">
    <source>
        <dbReference type="SAM" id="SignalP"/>
    </source>
</evidence>
<reference evidence="3" key="2">
    <citation type="submission" date="2023-05" db="EMBL/GenBank/DDBJ databases">
        <authorList>
            <consortium name="Lawrence Berkeley National Laboratory"/>
            <person name="Steindorff A."/>
            <person name="Hensen N."/>
            <person name="Bonometti L."/>
            <person name="Westerberg I."/>
            <person name="Brannstrom I.O."/>
            <person name="Guillou S."/>
            <person name="Cros-Aarteil S."/>
            <person name="Calhoun S."/>
            <person name="Haridas S."/>
            <person name="Kuo A."/>
            <person name="Mondo S."/>
            <person name="Pangilinan J."/>
            <person name="Riley R."/>
            <person name="Labutti K."/>
            <person name="Andreopoulos B."/>
            <person name="Lipzen A."/>
            <person name="Chen C."/>
            <person name="Yanf M."/>
            <person name="Daum C."/>
            <person name="Ng V."/>
            <person name="Clum A."/>
            <person name="Ohm R."/>
            <person name="Martin F."/>
            <person name="Silar P."/>
            <person name="Natvig D."/>
            <person name="Lalanne C."/>
            <person name="Gautier V."/>
            <person name="Ament-Velasquez S.L."/>
            <person name="Kruys A."/>
            <person name="Hutchinson M.I."/>
            <person name="Powell A.J."/>
            <person name="Barry K."/>
            <person name="Miller A.N."/>
            <person name="Grigoriev I.V."/>
            <person name="Debuchy R."/>
            <person name="Gladieux P."/>
            <person name="Thoren M.H."/>
            <person name="Johannesson H."/>
        </authorList>
    </citation>
    <scope>NUCLEOTIDE SEQUENCE</scope>
    <source>
        <strain evidence="3">CBS 892.96</strain>
    </source>
</reference>
<keyword evidence="2" id="KW-0732">Signal</keyword>
<gene>
    <name evidence="3" type="ORF">QBC36DRAFT_377500</name>
</gene>
<feature type="signal peptide" evidence="2">
    <location>
        <begin position="1"/>
        <end position="15"/>
    </location>
</feature>